<name>A0ABW1K2Z1_9ACTN</name>
<feature type="transmembrane region" description="Helical" evidence="1">
    <location>
        <begin position="119"/>
        <end position="137"/>
    </location>
</feature>
<reference evidence="3" key="1">
    <citation type="journal article" date="2019" name="Int. J. Syst. Evol. Microbiol.">
        <title>The Global Catalogue of Microorganisms (GCM) 10K type strain sequencing project: providing services to taxonomists for standard genome sequencing and annotation.</title>
        <authorList>
            <consortium name="The Broad Institute Genomics Platform"/>
            <consortium name="The Broad Institute Genome Sequencing Center for Infectious Disease"/>
            <person name="Wu L."/>
            <person name="Ma J."/>
        </authorList>
    </citation>
    <scope>NUCLEOTIDE SEQUENCE [LARGE SCALE GENOMIC DNA]</scope>
    <source>
        <strain evidence="3">ZS-35-S2</strain>
    </source>
</reference>
<gene>
    <name evidence="2" type="ORF">ACFP2T_07870</name>
</gene>
<organism evidence="2 3">
    <name type="scientific">Plantactinospora solaniradicis</name>
    <dbReference type="NCBI Taxonomy" id="1723736"/>
    <lineage>
        <taxon>Bacteria</taxon>
        <taxon>Bacillati</taxon>
        <taxon>Actinomycetota</taxon>
        <taxon>Actinomycetes</taxon>
        <taxon>Micromonosporales</taxon>
        <taxon>Micromonosporaceae</taxon>
        <taxon>Plantactinospora</taxon>
    </lineage>
</organism>
<evidence type="ECO:0000256" key="1">
    <source>
        <dbReference type="SAM" id="Phobius"/>
    </source>
</evidence>
<keyword evidence="3" id="KW-1185">Reference proteome</keyword>
<protein>
    <recommendedName>
        <fullName evidence="4">DUF1109 domain-containing protein</fullName>
    </recommendedName>
</protein>
<feature type="transmembrane region" description="Helical" evidence="1">
    <location>
        <begin position="143"/>
        <end position="162"/>
    </location>
</feature>
<evidence type="ECO:0008006" key="4">
    <source>
        <dbReference type="Google" id="ProtNLM"/>
    </source>
</evidence>
<keyword evidence="1" id="KW-0472">Membrane</keyword>
<keyword evidence="1" id="KW-0812">Transmembrane</keyword>
<sequence length="311" mass="33284">MADLRTGEVRGDLSLSPVILHATASGGVSAAAVFGAGLYLTDRDWGSSIGPLLVSFAVALCAMVVIAVLSTVARWRFGLGRGGSGGHWVHAIVPIFLTILVPLGVAYGGPVRDRWETSAWWAVAALCVHLGLALASARRLSGLVRVGAVVGLAALLAAVVGVERISQFRWRINDFRALGVPLVVPEIPGFQLVQAYPGRPGIRELFLLLSDRPDRPYEGRHVYGIVHRSRPADLPDPGICWYRSEDRFVSEDTRVTLCLAEDRFALTMWSGSTTGSLTPLLQQITHRPVSARQLARLPGTGSGGTGPWAPD</sequence>
<keyword evidence="1" id="KW-1133">Transmembrane helix</keyword>
<evidence type="ECO:0000313" key="2">
    <source>
        <dbReference type="EMBL" id="MFC6016109.1"/>
    </source>
</evidence>
<dbReference type="Proteomes" id="UP001596203">
    <property type="component" value="Unassembled WGS sequence"/>
</dbReference>
<feature type="transmembrane region" description="Helical" evidence="1">
    <location>
        <begin position="87"/>
        <end position="107"/>
    </location>
</feature>
<comment type="caution">
    <text evidence="2">The sequence shown here is derived from an EMBL/GenBank/DDBJ whole genome shotgun (WGS) entry which is preliminary data.</text>
</comment>
<accession>A0ABW1K2Z1</accession>
<proteinExistence type="predicted"/>
<dbReference type="RefSeq" id="WP_377419191.1">
    <property type="nucleotide sequence ID" value="NZ_JBHSPR010000007.1"/>
</dbReference>
<dbReference type="EMBL" id="JBHSPR010000007">
    <property type="protein sequence ID" value="MFC6016109.1"/>
    <property type="molecule type" value="Genomic_DNA"/>
</dbReference>
<feature type="transmembrane region" description="Helical" evidence="1">
    <location>
        <begin position="52"/>
        <end position="75"/>
    </location>
</feature>
<feature type="transmembrane region" description="Helical" evidence="1">
    <location>
        <begin position="18"/>
        <end position="40"/>
    </location>
</feature>
<evidence type="ECO:0000313" key="3">
    <source>
        <dbReference type="Proteomes" id="UP001596203"/>
    </source>
</evidence>